<feature type="transmembrane region" description="Helical" evidence="2">
    <location>
        <begin position="419"/>
        <end position="437"/>
    </location>
</feature>
<feature type="region of interest" description="Disordered" evidence="1">
    <location>
        <begin position="243"/>
        <end position="270"/>
    </location>
</feature>
<feature type="compositionally biased region" description="Basic and acidic residues" evidence="1">
    <location>
        <begin position="243"/>
        <end position="253"/>
    </location>
</feature>
<evidence type="ECO:0000259" key="3">
    <source>
        <dbReference type="Pfam" id="PF07786"/>
    </source>
</evidence>
<feature type="transmembrane region" description="Helical" evidence="2">
    <location>
        <begin position="443"/>
        <end position="465"/>
    </location>
</feature>
<feature type="domain" description="Heparan-alpha-glucosaminide N-acetyltransferase catalytic" evidence="3">
    <location>
        <begin position="85"/>
        <end position="210"/>
    </location>
</feature>
<evidence type="ECO:0000256" key="2">
    <source>
        <dbReference type="SAM" id="Phobius"/>
    </source>
</evidence>
<feature type="transmembrane region" description="Helical" evidence="2">
    <location>
        <begin position="168"/>
        <end position="185"/>
    </location>
</feature>
<keyword evidence="2" id="KW-1133">Transmembrane helix</keyword>
<feature type="transmembrane region" description="Helical" evidence="2">
    <location>
        <begin position="86"/>
        <end position="105"/>
    </location>
</feature>
<sequence>MSHPSHQVGTNASTTEEVQDLSKASTQSPALPSSENHVEHPKEIDGFATITNAGTTVPVESMTTSSPAANHTGGARRRLALSSNRLLSLDLLRGLAIFIMITVNAQNGPVVFPILSHPEWIGLSIADTVFPSFLFITGCTMPLSIRAAPNSPNSVYIRHAIRVFKRSLIIWGLGVILNLYGLVILSAPANQFRWPNVLNRIGFCYLIVAWMHVLVLWRGRQPEKPLSVSYLFPSLSQPARPQIHEADSKRELEETAANNASTTPAAPTTGEDDHGAWPWFVRVTLPYYLPIACLVIWLICTYSVQVEGCPEKGMVEVPECSAQAYFDLRIFGKAHTYRHLAFDPEGALSTLTSILNVWLGWFIGCTVVALNAQVKEVNNVFKARHEALSHSEEHEQYLLEEVLEQEIVTRIYSEHLSQWFWWGILWMFVGWLVSLGIPLSKPSWTATFAVVTSGISQTMLAILFFKFDAQPKTKQLRKLHLEHQLTYRSNNQLSRHYHHRPQDAEAAASGSAPLRSNYSSALNVYFKVDHFFRHWFRKGILLVLGSMGRNAILLYMCSELVQGTCYLVRAGPADPETGEKSDFFTYIFSVTWGKAEIGGWGSLLFSLGFTFLHVLLAIFLDYKKWYFKV</sequence>
<proteinExistence type="predicted"/>
<dbReference type="AlphaFoldDB" id="A0A1Y2GQL7"/>
<evidence type="ECO:0000313" key="4">
    <source>
        <dbReference type="EMBL" id="ORZ19179.1"/>
    </source>
</evidence>
<name>A0A1Y2GQL7_9FUNG</name>
<dbReference type="InParanoid" id="A0A1Y2GQL7"/>
<dbReference type="GeneID" id="33569559"/>
<accession>A0A1Y2GQL7</accession>
<dbReference type="PANTHER" id="PTHR31061:SF24">
    <property type="entry name" value="LD22376P"/>
    <property type="match status" value="1"/>
</dbReference>
<dbReference type="Proteomes" id="UP000193648">
    <property type="component" value="Unassembled WGS sequence"/>
</dbReference>
<dbReference type="Pfam" id="PF07786">
    <property type="entry name" value="HGSNAT_cat"/>
    <property type="match status" value="1"/>
</dbReference>
<gene>
    <name evidence="4" type="ORF">BCR41DRAFT_385805</name>
</gene>
<evidence type="ECO:0000313" key="5">
    <source>
        <dbReference type="Proteomes" id="UP000193648"/>
    </source>
</evidence>
<evidence type="ECO:0000256" key="1">
    <source>
        <dbReference type="SAM" id="MobiDB-lite"/>
    </source>
</evidence>
<feature type="transmembrane region" description="Helical" evidence="2">
    <location>
        <begin position="354"/>
        <end position="374"/>
    </location>
</feature>
<feature type="compositionally biased region" description="Low complexity" evidence="1">
    <location>
        <begin position="255"/>
        <end position="269"/>
    </location>
</feature>
<feature type="region of interest" description="Disordered" evidence="1">
    <location>
        <begin position="1"/>
        <end position="38"/>
    </location>
</feature>
<feature type="transmembrane region" description="Helical" evidence="2">
    <location>
        <begin position="125"/>
        <end position="147"/>
    </location>
</feature>
<comment type="caution">
    <text evidence="4">The sequence shown here is derived from an EMBL/GenBank/DDBJ whole genome shotgun (WGS) entry which is preliminary data.</text>
</comment>
<feature type="transmembrane region" description="Helical" evidence="2">
    <location>
        <begin position="197"/>
        <end position="217"/>
    </location>
</feature>
<feature type="transmembrane region" description="Helical" evidence="2">
    <location>
        <begin position="285"/>
        <end position="304"/>
    </location>
</feature>
<protein>
    <recommendedName>
        <fullName evidence="3">Heparan-alpha-glucosaminide N-acetyltransferase catalytic domain-containing protein</fullName>
    </recommendedName>
</protein>
<dbReference type="RefSeq" id="XP_021882347.1">
    <property type="nucleotide sequence ID" value="XM_022027716.1"/>
</dbReference>
<keyword evidence="5" id="KW-1185">Reference proteome</keyword>
<dbReference type="STRING" id="64571.A0A1Y2GQL7"/>
<dbReference type="EMBL" id="MCFF01000014">
    <property type="protein sequence ID" value="ORZ19179.1"/>
    <property type="molecule type" value="Genomic_DNA"/>
</dbReference>
<dbReference type="OrthoDB" id="2149840at2759"/>
<dbReference type="InterPro" id="IPR012429">
    <property type="entry name" value="HGSNAT_cat"/>
</dbReference>
<keyword evidence="2" id="KW-0472">Membrane</keyword>
<dbReference type="PANTHER" id="PTHR31061">
    <property type="entry name" value="LD22376P"/>
    <property type="match status" value="1"/>
</dbReference>
<reference evidence="4 5" key="1">
    <citation type="submission" date="2016-07" db="EMBL/GenBank/DDBJ databases">
        <title>Pervasive Adenine N6-methylation of Active Genes in Fungi.</title>
        <authorList>
            <consortium name="DOE Joint Genome Institute"/>
            <person name="Mondo S.J."/>
            <person name="Dannebaum R.O."/>
            <person name="Kuo R.C."/>
            <person name="Labutti K."/>
            <person name="Haridas S."/>
            <person name="Kuo A."/>
            <person name="Salamov A."/>
            <person name="Ahrendt S.R."/>
            <person name="Lipzen A."/>
            <person name="Sullivan W."/>
            <person name="Andreopoulos W.B."/>
            <person name="Clum A."/>
            <person name="Lindquist E."/>
            <person name="Daum C."/>
            <person name="Ramamoorthy G.K."/>
            <person name="Gryganskyi A."/>
            <person name="Culley D."/>
            <person name="Magnuson J.K."/>
            <person name="James T.Y."/>
            <person name="O'Malley M.A."/>
            <person name="Stajich J.E."/>
            <person name="Spatafora J.W."/>
            <person name="Visel A."/>
            <person name="Grigoriev I.V."/>
        </authorList>
    </citation>
    <scope>NUCLEOTIDE SEQUENCE [LARGE SCALE GENOMIC DNA]</scope>
    <source>
        <strain evidence="4 5">NRRL 3116</strain>
    </source>
</reference>
<keyword evidence="2" id="KW-0812">Transmembrane</keyword>
<feature type="compositionally biased region" description="Polar residues" evidence="1">
    <location>
        <begin position="1"/>
        <end position="35"/>
    </location>
</feature>
<feature type="transmembrane region" description="Helical" evidence="2">
    <location>
        <begin position="597"/>
        <end position="620"/>
    </location>
</feature>
<organism evidence="4 5">
    <name type="scientific">Lobosporangium transversale</name>
    <dbReference type="NCBI Taxonomy" id="64571"/>
    <lineage>
        <taxon>Eukaryota</taxon>
        <taxon>Fungi</taxon>
        <taxon>Fungi incertae sedis</taxon>
        <taxon>Mucoromycota</taxon>
        <taxon>Mortierellomycotina</taxon>
        <taxon>Mortierellomycetes</taxon>
        <taxon>Mortierellales</taxon>
        <taxon>Mortierellaceae</taxon>
        <taxon>Lobosporangium</taxon>
    </lineage>
</organism>